<name>A5CZ83_PELTS</name>
<dbReference type="AlphaFoldDB" id="A5CZ83"/>
<proteinExistence type="predicted"/>
<evidence type="ECO:0000313" key="2">
    <source>
        <dbReference type="Proteomes" id="UP000006556"/>
    </source>
</evidence>
<protein>
    <submittedName>
        <fullName evidence="1">Uncharacterized protein</fullName>
    </submittedName>
</protein>
<gene>
    <name evidence="1" type="ordered locus">PTH_2508</name>
</gene>
<accession>A5CZ83</accession>
<reference evidence="2" key="1">
    <citation type="journal article" date="2008" name="Genome Res.">
        <title>The genome of Pelotomaculum thermopropionicum reveals niche-associated evolution in anaerobic microbiota.</title>
        <authorList>
            <person name="Kosaka T."/>
            <person name="Kato S."/>
            <person name="Shimoyama T."/>
            <person name="Ishii S."/>
            <person name="Abe T."/>
            <person name="Watanabe K."/>
        </authorList>
    </citation>
    <scope>NUCLEOTIDE SEQUENCE [LARGE SCALE GENOMIC DNA]</scope>
    <source>
        <strain evidence="2">DSM 13744 / JCM 10971 / SI</strain>
    </source>
</reference>
<dbReference type="HOGENOM" id="CLU_2001696_0_0_9"/>
<keyword evidence="2" id="KW-1185">Reference proteome</keyword>
<evidence type="ECO:0000313" key="1">
    <source>
        <dbReference type="EMBL" id="BAF60689.1"/>
    </source>
</evidence>
<dbReference type="Proteomes" id="UP000006556">
    <property type="component" value="Chromosome"/>
</dbReference>
<sequence length="124" mass="14055">MKVSHVENLLQGFHCLPAYEKRARLEKIYQLGGMEALETASLLTGWSIHRVRCMAGVEAKRVGRKRYSRTGRPKPALEEFYREVEALALAACGGRGEARFRRSDATASTRARKARRMEIFDPAM</sequence>
<dbReference type="EMBL" id="AP009389">
    <property type="protein sequence ID" value="BAF60689.1"/>
    <property type="molecule type" value="Genomic_DNA"/>
</dbReference>
<organism evidence="1 2">
    <name type="scientific">Pelotomaculum thermopropionicum (strain DSM 13744 / JCM 10971 / SI)</name>
    <dbReference type="NCBI Taxonomy" id="370438"/>
    <lineage>
        <taxon>Bacteria</taxon>
        <taxon>Bacillati</taxon>
        <taxon>Bacillota</taxon>
        <taxon>Clostridia</taxon>
        <taxon>Eubacteriales</taxon>
        <taxon>Desulfotomaculaceae</taxon>
        <taxon>Pelotomaculum</taxon>
    </lineage>
</organism>
<dbReference type="KEGG" id="pth:PTH_2508"/>